<proteinExistence type="predicted"/>
<accession>A0A4U7BK88</accession>
<dbReference type="Proteomes" id="UP000308838">
    <property type="component" value="Unassembled WGS sequence"/>
</dbReference>
<dbReference type="AlphaFoldDB" id="A0A4U7BK88"/>
<gene>
    <name evidence="1" type="ORF">CQA69_06415</name>
</gene>
<evidence type="ECO:0000313" key="1">
    <source>
        <dbReference type="EMBL" id="TKX30510.1"/>
    </source>
</evidence>
<sequence>MQDKIQVLMDLLEVNKAQATDIVGRYLKEAKDIHSFLDYYFETLEKEKIVGTTYEKLRLVCKKAEIEFKKRFEDKESFLYWLKSKYKNCPFFRLFEDDFIYSYYCYDAEGNAYKKSAKSINMLVCINSFGELTYEDGDPLKNNEFKHDLIDFIFKNQNRIGVGICANSSYKFIPRYKPLSHEDNYNNFKKKEKKAFEENRKKFEEKTKVNMTYKDVS</sequence>
<keyword evidence="2" id="KW-1185">Reference proteome</keyword>
<dbReference type="EMBL" id="NXLZ01000010">
    <property type="protein sequence ID" value="TKX30510.1"/>
    <property type="molecule type" value="Genomic_DNA"/>
</dbReference>
<evidence type="ECO:0000313" key="2">
    <source>
        <dbReference type="Proteomes" id="UP000308838"/>
    </source>
</evidence>
<protein>
    <submittedName>
        <fullName evidence="1">Uncharacterized protein</fullName>
    </submittedName>
</protein>
<name>A0A4U7BK88_9BACT</name>
<reference evidence="1 2" key="1">
    <citation type="submission" date="2018-05" db="EMBL/GenBank/DDBJ databases">
        <title>Novel Campyloabacter and Helicobacter Species and Strains.</title>
        <authorList>
            <person name="Mannion A.J."/>
            <person name="Shen Z."/>
            <person name="Fox J.G."/>
        </authorList>
    </citation>
    <scope>NUCLEOTIDE SEQUENCE [LARGE SCALE GENOMIC DNA]</scope>
    <source>
        <strain evidence="2">MIT17-664</strain>
    </source>
</reference>
<comment type="caution">
    <text evidence="1">The sequence shown here is derived from an EMBL/GenBank/DDBJ whole genome shotgun (WGS) entry which is preliminary data.</text>
</comment>
<dbReference type="OrthoDB" id="5355582at2"/>
<organism evidence="1 2">
    <name type="scientific">Campylobacter estrildidarum</name>
    <dbReference type="NCBI Taxonomy" id="2510189"/>
    <lineage>
        <taxon>Bacteria</taxon>
        <taxon>Pseudomonadati</taxon>
        <taxon>Campylobacterota</taxon>
        <taxon>Epsilonproteobacteria</taxon>
        <taxon>Campylobacterales</taxon>
        <taxon>Campylobacteraceae</taxon>
        <taxon>Campylobacter</taxon>
    </lineage>
</organism>
<dbReference type="RefSeq" id="WP_137620959.1">
    <property type="nucleotide sequence ID" value="NZ_NXLZ01000010.1"/>
</dbReference>